<evidence type="ECO:0000313" key="2">
    <source>
        <dbReference type="EMBL" id="GFO09342.1"/>
    </source>
</evidence>
<dbReference type="AlphaFoldDB" id="A0AAV4AQX2"/>
<dbReference type="Proteomes" id="UP000735302">
    <property type="component" value="Unassembled WGS sequence"/>
</dbReference>
<feature type="transmembrane region" description="Helical" evidence="1">
    <location>
        <begin position="6"/>
        <end position="24"/>
    </location>
</feature>
<name>A0AAV4AQX2_9GAST</name>
<sequence>MAFLSSVLVNGLIDLYFIFFLMAREESHVMLNGLRLALMLALGYGVLTVTILSFAVYGALKNITLNEMINRRRYAYLKNSSGLFQNQLDRGLVANLGRFFHFIPPLTERDTCFYTTQHIFQAATNITTNERINRKRYAYLKDGKGSFYNPFDRGLKLNLLEFLHLRPAQTEDDVQLLGIHTV</sequence>
<keyword evidence="1" id="KW-1133">Transmembrane helix</keyword>
<comment type="caution">
    <text evidence="2">The sequence shown here is derived from an EMBL/GenBank/DDBJ whole genome shotgun (WGS) entry which is preliminary data.</text>
</comment>
<gene>
    <name evidence="2" type="ORF">PoB_003584700</name>
</gene>
<accession>A0AAV4AQX2</accession>
<keyword evidence="1" id="KW-0472">Membrane</keyword>
<proteinExistence type="predicted"/>
<keyword evidence="1" id="KW-0812">Transmembrane</keyword>
<keyword evidence="3" id="KW-1185">Reference proteome</keyword>
<protein>
    <submittedName>
        <fullName evidence="2">Palmitoyltransferase</fullName>
    </submittedName>
</protein>
<evidence type="ECO:0000313" key="3">
    <source>
        <dbReference type="Proteomes" id="UP000735302"/>
    </source>
</evidence>
<dbReference type="EMBL" id="BLXT01004061">
    <property type="protein sequence ID" value="GFO09342.1"/>
    <property type="molecule type" value="Genomic_DNA"/>
</dbReference>
<feature type="transmembrane region" description="Helical" evidence="1">
    <location>
        <begin position="36"/>
        <end position="60"/>
    </location>
</feature>
<reference evidence="2 3" key="1">
    <citation type="journal article" date="2021" name="Elife">
        <title>Chloroplast acquisition without the gene transfer in kleptoplastic sea slugs, Plakobranchus ocellatus.</title>
        <authorList>
            <person name="Maeda T."/>
            <person name="Takahashi S."/>
            <person name="Yoshida T."/>
            <person name="Shimamura S."/>
            <person name="Takaki Y."/>
            <person name="Nagai Y."/>
            <person name="Toyoda A."/>
            <person name="Suzuki Y."/>
            <person name="Arimoto A."/>
            <person name="Ishii H."/>
            <person name="Satoh N."/>
            <person name="Nishiyama T."/>
            <person name="Hasebe M."/>
            <person name="Maruyama T."/>
            <person name="Minagawa J."/>
            <person name="Obokata J."/>
            <person name="Shigenobu S."/>
        </authorList>
    </citation>
    <scope>NUCLEOTIDE SEQUENCE [LARGE SCALE GENOMIC DNA]</scope>
</reference>
<evidence type="ECO:0000256" key="1">
    <source>
        <dbReference type="SAM" id="Phobius"/>
    </source>
</evidence>
<organism evidence="2 3">
    <name type="scientific">Plakobranchus ocellatus</name>
    <dbReference type="NCBI Taxonomy" id="259542"/>
    <lineage>
        <taxon>Eukaryota</taxon>
        <taxon>Metazoa</taxon>
        <taxon>Spiralia</taxon>
        <taxon>Lophotrochozoa</taxon>
        <taxon>Mollusca</taxon>
        <taxon>Gastropoda</taxon>
        <taxon>Heterobranchia</taxon>
        <taxon>Euthyneura</taxon>
        <taxon>Panpulmonata</taxon>
        <taxon>Sacoglossa</taxon>
        <taxon>Placobranchoidea</taxon>
        <taxon>Plakobranchidae</taxon>
        <taxon>Plakobranchus</taxon>
    </lineage>
</organism>